<organism evidence="2 3">
    <name type="scientific">Mycena pura</name>
    <dbReference type="NCBI Taxonomy" id="153505"/>
    <lineage>
        <taxon>Eukaryota</taxon>
        <taxon>Fungi</taxon>
        <taxon>Dikarya</taxon>
        <taxon>Basidiomycota</taxon>
        <taxon>Agaricomycotina</taxon>
        <taxon>Agaricomycetes</taxon>
        <taxon>Agaricomycetidae</taxon>
        <taxon>Agaricales</taxon>
        <taxon>Marasmiineae</taxon>
        <taxon>Mycenaceae</taxon>
        <taxon>Mycena</taxon>
    </lineage>
</organism>
<evidence type="ECO:0000256" key="1">
    <source>
        <dbReference type="SAM" id="MobiDB-lite"/>
    </source>
</evidence>
<protein>
    <submittedName>
        <fullName evidence="2">Uncharacterized protein</fullName>
    </submittedName>
</protein>
<keyword evidence="3" id="KW-1185">Reference proteome</keyword>
<dbReference type="Proteomes" id="UP001219525">
    <property type="component" value="Unassembled WGS sequence"/>
</dbReference>
<sequence>MSRRRRNVDDELPLAEPEPTVQPPGRRTRSRISAAAAQVPPAPMPQPWQQASRFANPNAEYAPLDCELIVSTFNPCLKLLLHLKLILVIGHSNRRNYHSTLLMELEVTIVVRVRTPLLKLHELGNEHR</sequence>
<proteinExistence type="predicted"/>
<gene>
    <name evidence="2" type="ORF">GGX14DRAFT_403836</name>
</gene>
<reference evidence="2" key="1">
    <citation type="submission" date="2023-03" db="EMBL/GenBank/DDBJ databases">
        <title>Massive genome expansion in bonnet fungi (Mycena s.s.) driven by repeated elements and novel gene families across ecological guilds.</title>
        <authorList>
            <consortium name="Lawrence Berkeley National Laboratory"/>
            <person name="Harder C.B."/>
            <person name="Miyauchi S."/>
            <person name="Viragh M."/>
            <person name="Kuo A."/>
            <person name="Thoen E."/>
            <person name="Andreopoulos B."/>
            <person name="Lu D."/>
            <person name="Skrede I."/>
            <person name="Drula E."/>
            <person name="Henrissat B."/>
            <person name="Morin E."/>
            <person name="Kohler A."/>
            <person name="Barry K."/>
            <person name="LaButti K."/>
            <person name="Morin E."/>
            <person name="Salamov A."/>
            <person name="Lipzen A."/>
            <person name="Mereny Z."/>
            <person name="Hegedus B."/>
            <person name="Baldrian P."/>
            <person name="Stursova M."/>
            <person name="Weitz H."/>
            <person name="Taylor A."/>
            <person name="Grigoriev I.V."/>
            <person name="Nagy L.G."/>
            <person name="Martin F."/>
            <person name="Kauserud H."/>
        </authorList>
    </citation>
    <scope>NUCLEOTIDE SEQUENCE</scope>
    <source>
        <strain evidence="2">9144</strain>
    </source>
</reference>
<dbReference type="AlphaFoldDB" id="A0AAD6UYZ6"/>
<feature type="region of interest" description="Disordered" evidence="1">
    <location>
        <begin position="1"/>
        <end position="50"/>
    </location>
</feature>
<evidence type="ECO:0000313" key="2">
    <source>
        <dbReference type="EMBL" id="KAJ7195628.1"/>
    </source>
</evidence>
<comment type="caution">
    <text evidence="2">The sequence shown here is derived from an EMBL/GenBank/DDBJ whole genome shotgun (WGS) entry which is preliminary data.</text>
</comment>
<name>A0AAD6UYZ6_9AGAR</name>
<accession>A0AAD6UYZ6</accession>
<evidence type="ECO:0000313" key="3">
    <source>
        <dbReference type="Proteomes" id="UP001219525"/>
    </source>
</evidence>
<dbReference type="EMBL" id="JARJCW010000089">
    <property type="protein sequence ID" value="KAJ7195628.1"/>
    <property type="molecule type" value="Genomic_DNA"/>
</dbReference>